<dbReference type="STRING" id="453.Lfee_0012"/>
<dbReference type="SUPFAM" id="SSF48403">
    <property type="entry name" value="Ankyrin repeat"/>
    <property type="match status" value="1"/>
</dbReference>
<name>A0A0W0UB45_9GAMM</name>
<evidence type="ECO:0000256" key="1">
    <source>
        <dbReference type="PROSITE-ProRule" id="PRU00023"/>
    </source>
</evidence>
<reference evidence="3 4" key="1">
    <citation type="submission" date="2015-11" db="EMBL/GenBank/DDBJ databases">
        <title>Genomic analysis of 38 Legionella species identifies large and diverse effector repertoires.</title>
        <authorList>
            <person name="Burstein D."/>
            <person name="Amaro F."/>
            <person name="Zusman T."/>
            <person name="Lifshitz Z."/>
            <person name="Cohen O."/>
            <person name="Gilbert J.A."/>
            <person name="Pupko T."/>
            <person name="Shuman H.A."/>
            <person name="Segal G."/>
        </authorList>
    </citation>
    <scope>NUCLEOTIDE SEQUENCE [LARGE SCALE GENOMIC DNA]</scope>
    <source>
        <strain evidence="3 4">WO-44C</strain>
    </source>
</reference>
<sequence length="1199" mass="134317">MGFFIKNIVVIGDMGGKNGEYHSSLGPMLGQRPIIFNDGTVDNQRVDRMVEQIKTLAECAKNNSKSTRLTRLTTDEFSFYTKNTPLSIEEYKELIDRTFDVLKDLPPNIVLILSSIPVLWPDGTLRNAILHAQSPNTQDSEPIIHHFSKESCSGIDPWYSKDNTPENCYEFRGDDYSSDEYSPDVVLKDTKVKCNDPNQNRSAIIVQGLDLPPIVDAIDVCLDHQNGVAMKNAEQLLRKLSSPPIYISHIVTSNFIGIRGEHLTSSVVHTDHKQKQVEGSHEKRTEKLSTTFGTESTAFIYQSKKAEPVHSKLFNTISNKVNLQDISDNEGNTLLHQILIPDKRNNPYCTHRKRRLESFLPHFDHQSINRQNREGDTPLHLAVKTIDEEHLLLQFLERGARLDIRNSQGLTPIGIAYQHQDQGNGSRLVTALCNKISNNRKIYRFHRAVILELIDEIKDEALKKKLARAALSFENSEPFLTRETLDHLVEISGNSLESTQNDPLLPSVLGAAKEENSAIPDFPDSPESIEQEHRFSELTKTEAYNLIRTELNKGREANLGLIEHIVLQGINLNKESGLGNLSLGASLIIQAFIRRDSISPVRLDFFFTLAQPHLNEHTIQEISDYLQDSTSSDWIYTELVRDQFNKVLQGKTLDRAIIFTAFSKGKNIWNANYGSLTLAEQAVFESYRSRDPKLLERVMALCENLSIDEIAKKMGETSSDFVDWTNVYLEKSRLRHRLQEEFLKGPTAKLDTVREILESGINLDKDSGLHGLTLGEYLIAQAYISRDSISPDTLAFFFNLAGAKLTAEKIKKIAAIFENAQETSGWIYQQWMTMELNKGVQGQAVNGKVIFDTMSQEKEIWSRSYIPPVLIEEPPSDTATATATGVKIPTVSQKPGGEPPLTLAEQAVAQAFKEKNFKMLEKIFIELHKNNLLLDVQKIVDSFDEQWQELARDWIKSQLPQLEVQQILRSEFQKKEQANLELVVENLSKNPDLNQDGGLSNGLNLAEQAIVQAYISQDSKLFSEIFSRYPMDQKIINKMASTLINLEGTFLYNSETMKAFKEWVDHQKSLINQLGDNQLGDNQAGASQPGGNQLVDNQPGGNQPGGNQPGGNQPGGNQPGGNQPGGNQPGGNQPGGNQPGGNQPGGNQPGGNQPEDNQPEDNQPEVNPIRTVARRYEFFQENKPSTKVVATPEIKKNIS</sequence>
<dbReference type="PROSITE" id="PS50088">
    <property type="entry name" value="ANK_REPEAT"/>
    <property type="match status" value="1"/>
</dbReference>
<protein>
    <submittedName>
        <fullName evidence="3">Uncharacterized protein</fullName>
    </submittedName>
</protein>
<organism evidence="3 4">
    <name type="scientific">Legionella feeleii</name>
    <dbReference type="NCBI Taxonomy" id="453"/>
    <lineage>
        <taxon>Bacteria</taxon>
        <taxon>Pseudomonadati</taxon>
        <taxon>Pseudomonadota</taxon>
        <taxon>Gammaproteobacteria</taxon>
        <taxon>Legionellales</taxon>
        <taxon>Legionellaceae</taxon>
        <taxon>Legionella</taxon>
    </lineage>
</organism>
<feature type="compositionally biased region" description="Gly residues" evidence="2">
    <location>
        <begin position="1102"/>
        <end position="1149"/>
    </location>
</feature>
<dbReference type="PATRIC" id="fig|453.4.peg.14"/>
<dbReference type="InterPro" id="IPR036770">
    <property type="entry name" value="Ankyrin_rpt-contain_sf"/>
</dbReference>
<dbReference type="PROSITE" id="PS50297">
    <property type="entry name" value="ANK_REP_REGION"/>
    <property type="match status" value="1"/>
</dbReference>
<keyword evidence="1" id="KW-0040">ANK repeat</keyword>
<feature type="repeat" description="ANK" evidence="1">
    <location>
        <begin position="374"/>
        <end position="407"/>
    </location>
</feature>
<keyword evidence="4" id="KW-1185">Reference proteome</keyword>
<gene>
    <name evidence="3" type="ORF">Lfee_0012</name>
</gene>
<evidence type="ECO:0000256" key="2">
    <source>
        <dbReference type="SAM" id="MobiDB-lite"/>
    </source>
</evidence>
<dbReference type="AlphaFoldDB" id="A0A0W0UB45"/>
<evidence type="ECO:0000313" key="4">
    <source>
        <dbReference type="Proteomes" id="UP000054698"/>
    </source>
</evidence>
<evidence type="ECO:0000313" key="3">
    <source>
        <dbReference type="EMBL" id="KTD05176.1"/>
    </source>
</evidence>
<dbReference type="OrthoDB" id="5649951at2"/>
<feature type="compositionally biased region" description="Polar residues" evidence="2">
    <location>
        <begin position="1075"/>
        <end position="1096"/>
    </location>
</feature>
<dbReference type="RefSeq" id="WP_058443237.1">
    <property type="nucleotide sequence ID" value="NZ_LNYB01000002.1"/>
</dbReference>
<dbReference type="Gene3D" id="1.25.40.20">
    <property type="entry name" value="Ankyrin repeat-containing domain"/>
    <property type="match status" value="1"/>
</dbReference>
<dbReference type="Proteomes" id="UP000054698">
    <property type="component" value="Unassembled WGS sequence"/>
</dbReference>
<feature type="region of interest" description="Disordered" evidence="2">
    <location>
        <begin position="1075"/>
        <end position="1171"/>
    </location>
</feature>
<dbReference type="EMBL" id="LNYB01000002">
    <property type="protein sequence ID" value="KTD05176.1"/>
    <property type="molecule type" value="Genomic_DNA"/>
</dbReference>
<accession>A0A0W0UB45</accession>
<comment type="caution">
    <text evidence="3">The sequence shown here is derived from an EMBL/GenBank/DDBJ whole genome shotgun (WGS) entry which is preliminary data.</text>
</comment>
<dbReference type="InterPro" id="IPR002110">
    <property type="entry name" value="Ankyrin_rpt"/>
</dbReference>
<proteinExistence type="predicted"/>